<proteinExistence type="predicted"/>
<dbReference type="InterPro" id="IPR010839">
    <property type="entry name" value="AtuA_N"/>
</dbReference>
<dbReference type="AlphaFoldDB" id="A0A7Y0BNS1"/>
<feature type="domain" description="AtuA-like ferredoxin-fold" evidence="2">
    <location>
        <begin position="488"/>
        <end position="590"/>
    </location>
</feature>
<dbReference type="Proteomes" id="UP000583556">
    <property type="component" value="Unassembled WGS sequence"/>
</dbReference>
<protein>
    <submittedName>
        <fullName evidence="3">DUF1446 domain-containing protein</fullName>
    </submittedName>
</protein>
<evidence type="ECO:0000313" key="4">
    <source>
        <dbReference type="Proteomes" id="UP000583556"/>
    </source>
</evidence>
<reference evidence="3 4" key="1">
    <citation type="submission" date="2020-04" db="EMBL/GenBank/DDBJ databases">
        <title>Novosphingobium sp. TW-4 isolated from soil.</title>
        <authorList>
            <person name="Dahal R.H."/>
            <person name="Chaudhary D.K."/>
        </authorList>
    </citation>
    <scope>NUCLEOTIDE SEQUENCE [LARGE SCALE GENOMIC DNA]</scope>
    <source>
        <strain evidence="3 4">TW-4</strain>
    </source>
</reference>
<dbReference type="PANTHER" id="PTHR47708:SF2">
    <property type="entry name" value="SI:CH73-132F6.5"/>
    <property type="match status" value="1"/>
</dbReference>
<comment type="caution">
    <text evidence="3">The sequence shown here is derived from an EMBL/GenBank/DDBJ whole genome shotgun (WGS) entry which is preliminary data.</text>
</comment>
<accession>A0A7Y0BNS1</accession>
<evidence type="ECO:0000259" key="2">
    <source>
        <dbReference type="Pfam" id="PF23544"/>
    </source>
</evidence>
<sequence>MSRTVRIGGACAFFGDSSVAPTQLIAGGVDYLILDYLAEATMSALGSLKRHRADLGYASDFTEWVWKDNLGALKATGTKIVTNAGGVNPKACVARMQAIAAEAGYPDFKIAYLEGDDMLGRLDDIADQTEMFTHAPFPPRDKIITANAYLGGGPIARALAMGADVVITGRCVDSALTLGICIHEFGWAPTDYDKLSQASLAGHVIECGAQGSGGLFTDWEDVPDWENIGYPIVEAHANGSFIVTKPEGTGGLVNKAVVAEQILYEVGDPQAYLLPDVACDFTQVRLEQVGENRVRVTGSIGRAPTGKYKVCVTWADGFRCIGFMALVGRDAARKAQRQAEAVLARCNRMLRDRNMGPYRASRIELIGAESSYGANARNTDTREVVYKLAAEHDEEEAFKPFLREFDSPTTSMSVGTAGWFGARAQVTPVFRVFSVAIARDAVPVTITLGDAQETLTEPVPASVFDASAIERPVPPAEPDARGEELVEVPLVEVAWGRSGDKGDAFNIGVIARKPDALPWIRAALSPDAMLKWFAHEFEGGANPAVLRYDLPGLDAVNLHFLDALGGGQFSSLRLDPLAKGKAQQLLDMPIKVPASLVA</sequence>
<dbReference type="EMBL" id="JABBGM010000003">
    <property type="protein sequence ID" value="NML93739.1"/>
    <property type="molecule type" value="Genomic_DNA"/>
</dbReference>
<dbReference type="Pfam" id="PF07287">
    <property type="entry name" value="AtuA"/>
    <property type="match status" value="1"/>
</dbReference>
<gene>
    <name evidence="3" type="ORF">HHL27_08670</name>
</gene>
<dbReference type="RefSeq" id="WP_169493005.1">
    <property type="nucleotide sequence ID" value="NZ_JABBGM010000003.1"/>
</dbReference>
<keyword evidence="4" id="KW-1185">Reference proteome</keyword>
<feature type="domain" description="Acyclic terpene utilisation N-terminal" evidence="1">
    <location>
        <begin position="5"/>
        <end position="447"/>
    </location>
</feature>
<organism evidence="3 4">
    <name type="scientific">Novosphingobium olei</name>
    <dbReference type="NCBI Taxonomy" id="2728851"/>
    <lineage>
        <taxon>Bacteria</taxon>
        <taxon>Pseudomonadati</taxon>
        <taxon>Pseudomonadota</taxon>
        <taxon>Alphaproteobacteria</taxon>
        <taxon>Sphingomonadales</taxon>
        <taxon>Sphingomonadaceae</taxon>
        <taxon>Novosphingobium</taxon>
    </lineage>
</organism>
<dbReference type="PANTHER" id="PTHR47708">
    <property type="match status" value="1"/>
</dbReference>
<evidence type="ECO:0000313" key="3">
    <source>
        <dbReference type="EMBL" id="NML93739.1"/>
    </source>
</evidence>
<dbReference type="InterPro" id="IPR056362">
    <property type="entry name" value="AtuA-like_ferredoxin_dom"/>
</dbReference>
<dbReference type="Pfam" id="PF23544">
    <property type="entry name" value="AtuA_ferredoxin"/>
    <property type="match status" value="1"/>
</dbReference>
<evidence type="ECO:0000259" key="1">
    <source>
        <dbReference type="Pfam" id="PF07287"/>
    </source>
</evidence>
<name>A0A7Y0BNS1_9SPHN</name>